<dbReference type="PANTHER" id="PTHR43370">
    <property type="entry name" value="SUGAR ABC TRANSPORTER INTEGRAL MEMBRANE PROTEIN-RELATED"/>
    <property type="match status" value="1"/>
</dbReference>
<proteinExistence type="predicted"/>
<evidence type="ECO:0000256" key="6">
    <source>
        <dbReference type="SAM" id="Phobius"/>
    </source>
</evidence>
<feature type="transmembrane region" description="Helical" evidence="6">
    <location>
        <begin position="12"/>
        <end position="29"/>
    </location>
</feature>
<gene>
    <name evidence="7" type="ORF">OZSIB_3119</name>
</gene>
<dbReference type="EMBL" id="QOQW01000006">
    <property type="protein sequence ID" value="RCK80373.1"/>
    <property type="molecule type" value="Genomic_DNA"/>
</dbReference>
<comment type="subcellular location">
    <subcellularLocation>
        <location evidence="1">Cell membrane</location>
        <topology evidence="1">Multi-pass membrane protein</topology>
    </subcellularLocation>
</comment>
<feature type="transmembrane region" description="Helical" evidence="6">
    <location>
        <begin position="124"/>
        <end position="142"/>
    </location>
</feature>
<evidence type="ECO:0000256" key="3">
    <source>
        <dbReference type="ARBA" id="ARBA00022692"/>
    </source>
</evidence>
<keyword evidence="3 6" id="KW-0812">Transmembrane</keyword>
<accession>A0A367ZQI5</accession>
<keyword evidence="2" id="KW-1003">Cell membrane</keyword>
<evidence type="ECO:0000313" key="8">
    <source>
        <dbReference type="Proteomes" id="UP000252355"/>
    </source>
</evidence>
<dbReference type="InterPro" id="IPR001851">
    <property type="entry name" value="ABC_transp_permease"/>
</dbReference>
<comment type="caution">
    <text evidence="7">The sequence shown here is derived from an EMBL/GenBank/DDBJ whole genome shotgun (WGS) entry which is preliminary data.</text>
</comment>
<keyword evidence="4 6" id="KW-1133">Transmembrane helix</keyword>
<feature type="transmembrane region" description="Helical" evidence="6">
    <location>
        <begin position="65"/>
        <end position="87"/>
    </location>
</feature>
<evidence type="ECO:0000313" key="7">
    <source>
        <dbReference type="EMBL" id="RCK80373.1"/>
    </source>
</evidence>
<dbReference type="GO" id="GO:0005886">
    <property type="term" value="C:plasma membrane"/>
    <property type="evidence" value="ECO:0007669"/>
    <property type="project" value="UniProtKB-SubCell"/>
</dbReference>
<evidence type="ECO:0000256" key="1">
    <source>
        <dbReference type="ARBA" id="ARBA00004651"/>
    </source>
</evidence>
<feature type="transmembrane region" description="Helical" evidence="6">
    <location>
        <begin position="41"/>
        <end position="59"/>
    </location>
</feature>
<feature type="transmembrane region" description="Helical" evidence="6">
    <location>
        <begin position="267"/>
        <end position="286"/>
    </location>
</feature>
<keyword evidence="5 6" id="KW-0472">Membrane</keyword>
<dbReference type="CDD" id="cd06580">
    <property type="entry name" value="TM_PBP1_transp_TpRbsC_like"/>
    <property type="match status" value="1"/>
</dbReference>
<dbReference type="AlphaFoldDB" id="A0A367ZQI5"/>
<feature type="transmembrane region" description="Helical" evidence="6">
    <location>
        <begin position="190"/>
        <end position="216"/>
    </location>
</feature>
<reference evidence="7 8" key="1">
    <citation type="submission" date="2018-05" db="EMBL/GenBank/DDBJ databases">
        <title>A metagenomic window into the 2 km-deep terrestrial subsurface aquifer revealed taxonomically and functionally diverse microbial community comprising novel uncultured bacterial lineages.</title>
        <authorList>
            <person name="Kadnikov V.V."/>
            <person name="Mardanov A.V."/>
            <person name="Beletsky A.V."/>
            <person name="Banks D."/>
            <person name="Pimenov N.V."/>
            <person name="Frank Y.A."/>
            <person name="Karnachuk O.V."/>
            <person name="Ravin N.V."/>
        </authorList>
    </citation>
    <scope>NUCLEOTIDE SEQUENCE [LARGE SCALE GENOMIC DNA]</scope>
    <source>
        <strain evidence="7">BY5</strain>
    </source>
</reference>
<organism evidence="7 8">
    <name type="scientific">Candidatus Ozemobacter sibiricus</name>
    <dbReference type="NCBI Taxonomy" id="2268124"/>
    <lineage>
        <taxon>Bacteria</taxon>
        <taxon>Candidatus Ozemobacteria</taxon>
        <taxon>Candidatus Ozemobacterales</taxon>
        <taxon>Candidatus Ozemobacteraceae</taxon>
        <taxon>Candidatus Ozemobacter</taxon>
    </lineage>
</organism>
<evidence type="ECO:0000256" key="4">
    <source>
        <dbReference type="ARBA" id="ARBA00022989"/>
    </source>
</evidence>
<evidence type="ECO:0000256" key="5">
    <source>
        <dbReference type="ARBA" id="ARBA00023136"/>
    </source>
</evidence>
<dbReference type="Proteomes" id="UP000252355">
    <property type="component" value="Unassembled WGS sequence"/>
</dbReference>
<feature type="transmembrane region" description="Helical" evidence="6">
    <location>
        <begin position="94"/>
        <end position="112"/>
    </location>
</feature>
<dbReference type="Pfam" id="PF02653">
    <property type="entry name" value="BPD_transp_2"/>
    <property type="match status" value="1"/>
</dbReference>
<feature type="transmembrane region" description="Helical" evidence="6">
    <location>
        <begin position="149"/>
        <end position="170"/>
    </location>
</feature>
<sequence length="309" mass="32408">MAEAPDSLVMSVLARSLVAGTPLLLGTLGEIFTQRSGVMNLGIEGMMAVGAVSGFAVAFETHQPWLGVLAAMGSGALLALVHAVVCICLRATQVVSGLALTSLGLGLSMLLGKGYIGQPLPVRFEAWPLPGLASVPIVGPLLCQRDPLFYLAVASGLMLWAVLFHTRWGLALRTVGENPVAAETLGLDVIGVRVVATVFGGAMAGLAGAYLSLAYSPSWIEGMTAGRGWIVVALTIFSLWNPWRAFLGAFLFGGIDVAQFTLQSYGISPQLLKMLPYLATLGALWFTSSARHRASPPAALGQPYERGTR</sequence>
<evidence type="ECO:0000256" key="2">
    <source>
        <dbReference type="ARBA" id="ARBA00022475"/>
    </source>
</evidence>
<dbReference type="PANTHER" id="PTHR43370:SF2">
    <property type="entry name" value="ABC TRANSPORTER PERMEASE PROTEIN"/>
    <property type="match status" value="1"/>
</dbReference>
<feature type="transmembrane region" description="Helical" evidence="6">
    <location>
        <begin position="228"/>
        <end position="255"/>
    </location>
</feature>
<protein>
    <submittedName>
        <fullName evidence="7">Putative deoxyribose-specific ABC transporter, permease protein</fullName>
    </submittedName>
</protein>
<name>A0A367ZQI5_9BACT</name>
<dbReference type="GO" id="GO:0022857">
    <property type="term" value="F:transmembrane transporter activity"/>
    <property type="evidence" value="ECO:0007669"/>
    <property type="project" value="InterPro"/>
</dbReference>